<keyword evidence="3 9" id="KW-0812">Transmembrane</keyword>
<sequence length="320" mass="35933">MAPEVMVLRDQNIKWFEVLGKIGVTAAAHPFDYVKILIQIGHEPLPPYPSHTLFGKRALALPGAIRYIKYVSKVDGVWGLYRGLGPRICGNLVNGIIYTTISQRLPEFTTVNSSDEAEEELTEEQKILLHVRHTINEMVARCVAIVISQPFQVITVRTMAQFVGREEKYTGIFSSLRELYKEDGILGFFSGLIPRLIGEIVTLWLASSVTFVINTYLVEDKTVRTYIRASILYLSTAVAYPFSLVSNVMAVNNCGLAAGMPPNMPIYASWTDCWSHLKAISQLKRGSSILWRYYSGPYIIDEKGRPAYASRAQFNRPKSS</sequence>
<dbReference type="Pfam" id="PF00153">
    <property type="entry name" value="Mito_carr"/>
    <property type="match status" value="2"/>
</dbReference>
<dbReference type="PROSITE" id="PS50920">
    <property type="entry name" value="SOLCAR"/>
    <property type="match status" value="2"/>
</dbReference>
<keyword evidence="6" id="KW-1133">Transmembrane helix</keyword>
<dbReference type="RefSeq" id="XP_013771876.1">
    <property type="nucleotide sequence ID" value="XM_013916422.2"/>
</dbReference>
<dbReference type="Gene3D" id="1.50.40.10">
    <property type="entry name" value="Mitochondrial carrier domain"/>
    <property type="match status" value="1"/>
</dbReference>
<evidence type="ECO:0000256" key="4">
    <source>
        <dbReference type="ARBA" id="ARBA00022737"/>
    </source>
</evidence>
<organism evidence="11 12">
    <name type="scientific">Limulus polyphemus</name>
    <name type="common">Atlantic horseshoe crab</name>
    <dbReference type="NCBI Taxonomy" id="6850"/>
    <lineage>
        <taxon>Eukaryota</taxon>
        <taxon>Metazoa</taxon>
        <taxon>Ecdysozoa</taxon>
        <taxon>Arthropoda</taxon>
        <taxon>Chelicerata</taxon>
        <taxon>Merostomata</taxon>
        <taxon>Xiphosura</taxon>
        <taxon>Limulidae</taxon>
        <taxon>Limulus</taxon>
    </lineage>
</organism>
<name>A0ABM1AZS6_LIMPO</name>
<evidence type="ECO:0000313" key="11">
    <source>
        <dbReference type="Proteomes" id="UP000694941"/>
    </source>
</evidence>
<evidence type="ECO:0000256" key="9">
    <source>
        <dbReference type="PROSITE-ProRule" id="PRU00282"/>
    </source>
</evidence>
<keyword evidence="8 9" id="KW-0472">Membrane</keyword>
<keyword evidence="10" id="KW-0813">Transport</keyword>
<keyword evidence="5" id="KW-1000">Mitochondrion outer membrane</keyword>
<evidence type="ECO:0000256" key="6">
    <source>
        <dbReference type="ARBA" id="ARBA00022989"/>
    </source>
</evidence>
<dbReference type="InterPro" id="IPR023395">
    <property type="entry name" value="MCP_dom_sf"/>
</dbReference>
<feature type="repeat" description="Solcar" evidence="9">
    <location>
        <begin position="14"/>
        <end position="108"/>
    </location>
</feature>
<protein>
    <submittedName>
        <fullName evidence="12">Mitochondrial carrier homolog 2-like</fullName>
    </submittedName>
</protein>
<proteinExistence type="inferred from homology"/>
<evidence type="ECO:0000256" key="7">
    <source>
        <dbReference type="ARBA" id="ARBA00023128"/>
    </source>
</evidence>
<evidence type="ECO:0000256" key="8">
    <source>
        <dbReference type="ARBA" id="ARBA00023136"/>
    </source>
</evidence>
<evidence type="ECO:0000313" key="12">
    <source>
        <dbReference type="RefSeq" id="XP_013771876.1"/>
    </source>
</evidence>
<comment type="similarity">
    <text evidence="2 10">Belongs to the mitochondrial carrier (TC 2.A.29) family.</text>
</comment>
<dbReference type="PANTHER" id="PTHR10780">
    <property type="entry name" value="MITOCHONDRIAL CARRIER HOMOLOG"/>
    <property type="match status" value="1"/>
</dbReference>
<dbReference type="GeneID" id="106457038"/>
<evidence type="ECO:0000256" key="1">
    <source>
        <dbReference type="ARBA" id="ARBA00004374"/>
    </source>
</evidence>
<keyword evidence="4" id="KW-0677">Repeat</keyword>
<evidence type="ECO:0000256" key="10">
    <source>
        <dbReference type="RuleBase" id="RU000488"/>
    </source>
</evidence>
<dbReference type="Proteomes" id="UP000694941">
    <property type="component" value="Unplaced"/>
</dbReference>
<dbReference type="SUPFAM" id="SSF103506">
    <property type="entry name" value="Mitochondrial carrier"/>
    <property type="match status" value="1"/>
</dbReference>
<keyword evidence="11" id="KW-1185">Reference proteome</keyword>
<dbReference type="PANTHER" id="PTHR10780:SF18">
    <property type="entry name" value="LD43650P"/>
    <property type="match status" value="1"/>
</dbReference>
<feature type="repeat" description="Solcar" evidence="9">
    <location>
        <begin position="128"/>
        <end position="216"/>
    </location>
</feature>
<reference evidence="12" key="1">
    <citation type="submission" date="2025-08" db="UniProtKB">
        <authorList>
            <consortium name="RefSeq"/>
        </authorList>
    </citation>
    <scope>IDENTIFICATION</scope>
    <source>
        <tissue evidence="12">Muscle</tissue>
    </source>
</reference>
<keyword evidence="7" id="KW-0496">Mitochondrion</keyword>
<evidence type="ECO:0000256" key="3">
    <source>
        <dbReference type="ARBA" id="ARBA00022692"/>
    </source>
</evidence>
<comment type="subcellular location">
    <subcellularLocation>
        <location evidence="1">Mitochondrion outer membrane</location>
        <topology evidence="1">Multi-pass membrane protein</topology>
    </subcellularLocation>
</comment>
<evidence type="ECO:0000256" key="5">
    <source>
        <dbReference type="ARBA" id="ARBA00022787"/>
    </source>
</evidence>
<dbReference type="InterPro" id="IPR018108">
    <property type="entry name" value="MCP_transmembrane"/>
</dbReference>
<evidence type="ECO:0000256" key="2">
    <source>
        <dbReference type="ARBA" id="ARBA00006375"/>
    </source>
</evidence>
<gene>
    <name evidence="12" type="primary">LOC106457038</name>
</gene>
<accession>A0ABM1AZS6</accession>